<keyword evidence="7 16" id="KW-0812">Transmembrane</keyword>
<dbReference type="InterPro" id="IPR002259">
    <property type="entry name" value="Eqnu_transpt"/>
</dbReference>
<feature type="transmembrane region" description="Helical" evidence="16">
    <location>
        <begin position="702"/>
        <end position="719"/>
    </location>
</feature>
<keyword evidence="5" id="KW-0813">Transport</keyword>
<name>A0ABP0S680_9DINO</name>
<evidence type="ECO:0000256" key="11">
    <source>
        <dbReference type="ARBA" id="ARBA00023136"/>
    </source>
</evidence>
<evidence type="ECO:0000256" key="1">
    <source>
        <dbReference type="ARBA" id="ARBA00004141"/>
    </source>
</evidence>
<dbReference type="EMBL" id="CAXAMN010027029">
    <property type="protein sequence ID" value="CAK9107837.1"/>
    <property type="molecule type" value="Genomic_DNA"/>
</dbReference>
<evidence type="ECO:0000256" key="9">
    <source>
        <dbReference type="ARBA" id="ARBA00022825"/>
    </source>
</evidence>
<evidence type="ECO:0000256" key="10">
    <source>
        <dbReference type="ARBA" id="ARBA00022989"/>
    </source>
</evidence>
<evidence type="ECO:0000256" key="2">
    <source>
        <dbReference type="ARBA" id="ARBA00007039"/>
    </source>
</evidence>
<evidence type="ECO:0000256" key="5">
    <source>
        <dbReference type="ARBA" id="ARBA00022448"/>
    </source>
</evidence>
<keyword evidence="8" id="KW-0378">Hydrolase</keyword>
<dbReference type="Pfam" id="PF01733">
    <property type="entry name" value="Nucleoside_tran"/>
    <property type="match status" value="1"/>
</dbReference>
<dbReference type="InterPro" id="IPR029045">
    <property type="entry name" value="ClpP/crotonase-like_dom_sf"/>
</dbReference>
<feature type="coiled-coil region" evidence="15">
    <location>
        <begin position="102"/>
        <end position="150"/>
    </location>
</feature>
<dbReference type="SUPFAM" id="SSF52096">
    <property type="entry name" value="ClpP/crotonase"/>
    <property type="match status" value="1"/>
</dbReference>
<feature type="transmembrane region" description="Helical" evidence="16">
    <location>
        <begin position="668"/>
        <end position="690"/>
    </location>
</feature>
<reference evidence="17 18" key="1">
    <citation type="submission" date="2024-02" db="EMBL/GenBank/DDBJ databases">
        <authorList>
            <person name="Chen Y."/>
            <person name="Shah S."/>
            <person name="Dougan E. K."/>
            <person name="Thang M."/>
            <person name="Chan C."/>
        </authorList>
    </citation>
    <scope>NUCLEOTIDE SEQUENCE [LARGE SCALE GENOMIC DNA]</scope>
</reference>
<dbReference type="InterPro" id="IPR001907">
    <property type="entry name" value="ClpP"/>
</dbReference>
<evidence type="ECO:0000256" key="8">
    <source>
        <dbReference type="ARBA" id="ARBA00022801"/>
    </source>
</evidence>
<keyword evidence="15" id="KW-0175">Coiled coil</keyword>
<evidence type="ECO:0000256" key="4">
    <source>
        <dbReference type="ARBA" id="ARBA00013230"/>
    </source>
</evidence>
<comment type="similarity">
    <text evidence="3">Belongs to the SLC29A/ENT transporter (TC 2.A.57) family.</text>
</comment>
<dbReference type="Pfam" id="PF00574">
    <property type="entry name" value="CLP_protease"/>
    <property type="match status" value="1"/>
</dbReference>
<feature type="active site" evidence="14">
    <location>
        <position position="450"/>
    </location>
</feature>
<evidence type="ECO:0000256" key="13">
    <source>
        <dbReference type="PROSITE-ProRule" id="PRU10085"/>
    </source>
</evidence>
<keyword evidence="9" id="KW-0720">Serine protease</keyword>
<sequence>MATISSLPFIKGVSSPSRSLSVQVVAEQEAALLRQVEHWHQMYLDSDASLAQVKASESLLQKQLSSAIEREGVLSSKNMELRCQQANEAEEARKKAMLCEELGRTRLMLQRKEEELQGAQRQSATRAEELEKLREDLRKKLVDLEKQRAMEWEMGDLRKKLEASLKKITSQEHICEVMDRELKLLRSQLPVKEAELLKLKSDLKKKTIEAEQHDKAMQWELSDLQVRLGTSLQKTADSEEEVQQLQGQLKEKEVELEEMQSQKVEALELQMAELRGRLEAALRENSTKDHLVQLKEQELQKLKVELLKEHELCHAAVADNCELRQIYYEKLNALGQQEAKHQRSVEVLEAEKDMWLNRSGQLEKVNDRLRSDLQKNLQVAEAEMTLLPTPPKPTSTQVVPFRGGLPRYQVFQGDVNTVCFGMAASMGSFLLAAGTKGKRKSLPNSRIMIHQPLGGAQGQALDVRIQAREILHLREILNMHLADATGQPIEQIAKATARSPRSVGRTVATARWVERPGCGSAAWVGDCGERFRCVHSENPISASENTWVYRDVPDYCRTGEDCDRDNFMTPEEDYGLIDEITPTKAPLWGVATDPEAQATGTVRMVKTWMVISEPIPSAPSPVAGSDSEEEMLSRAQLALMSLGICTLLPYNCLLNAQPYFEQYPFQGLYFPFTSMMTYSLCLCTAQLCLTCKGDGFTVNQRMGTAFIMEVIVCLSFFGLTSASRSHGSRLYVPMLVTIAVLAVSNAVLQTGVFGVAGSINQRMSSAVMLGLGISGLVSFFVSSLVQGIQHAINPATSDSADAGMVVALVMWAICILQTLTSCWIYFVYLRLGNEETASAIAMLEEQRTRAPSEANPTWDPADATSAFGQICKRLSPIILEVWPQALNVWGVFMVTMAIFPGVIVHWEPPAGSSFRQNKQMYGNILIGCFQVGDVLGRTMAGPAGRRIGPKRLWVLVLMRFAFIPLFMLGQRLPEASPLWGSDLGRLLLCGLFAISNGLAANLAMMYGPESCSVLERREVAGMMMSAIMVTGSPLPRRLASARDPRRARPGTAIRYSSGQWVHGLHVFGRLHRR</sequence>
<keyword evidence="18" id="KW-1185">Reference proteome</keyword>
<feature type="transmembrane region" description="Helical" evidence="16">
    <location>
        <begin position="731"/>
        <end position="754"/>
    </location>
</feature>
<comment type="caution">
    <text evidence="17">The sequence shown here is derived from an EMBL/GenBank/DDBJ whole genome shotgun (WGS) entry which is preliminary data.</text>
</comment>
<gene>
    <name evidence="17" type="ORF">CCMP2556_LOCUS50297</name>
</gene>
<feature type="active site" evidence="13">
    <location>
        <position position="425"/>
    </location>
</feature>
<feature type="transmembrane region" description="Helical" evidence="16">
    <location>
        <begin position="805"/>
        <end position="828"/>
    </location>
</feature>
<evidence type="ECO:0000256" key="16">
    <source>
        <dbReference type="SAM" id="Phobius"/>
    </source>
</evidence>
<evidence type="ECO:0000256" key="7">
    <source>
        <dbReference type="ARBA" id="ARBA00022692"/>
    </source>
</evidence>
<dbReference type="CDD" id="cd07017">
    <property type="entry name" value="S14_ClpP_2"/>
    <property type="match status" value="1"/>
</dbReference>
<dbReference type="PROSITE" id="PS00382">
    <property type="entry name" value="CLP_PROTEASE_HIS"/>
    <property type="match status" value="1"/>
</dbReference>
<evidence type="ECO:0000313" key="17">
    <source>
        <dbReference type="EMBL" id="CAK9107837.1"/>
    </source>
</evidence>
<comment type="catalytic activity">
    <reaction evidence="12 14">
        <text>Hydrolysis of proteins to small peptides in the presence of ATP and magnesium. alpha-casein is the usual test substrate. In the absence of ATP, only oligopeptides shorter than five residues are hydrolyzed (such as succinyl-Leu-Tyr-|-NHMec, and Leu-Tyr-Leu-|-Tyr-Trp, in which cleavage of the -Tyr-|-Leu- and -Tyr-|-Trp bonds also occurs).</text>
        <dbReference type="EC" id="3.4.21.92"/>
    </reaction>
</comment>
<feature type="transmembrane region" description="Helical" evidence="16">
    <location>
        <begin position="766"/>
        <end position="785"/>
    </location>
</feature>
<dbReference type="PRINTS" id="PR00127">
    <property type="entry name" value="CLPPROTEASEP"/>
</dbReference>
<keyword evidence="6" id="KW-0645">Protease</keyword>
<proteinExistence type="inferred from homology"/>
<dbReference type="PANTHER" id="PTHR10332:SF10">
    <property type="entry name" value="EQUILIBRATIVE NUCLEOSIDE TRANSPORTER 4"/>
    <property type="match status" value="1"/>
</dbReference>
<evidence type="ECO:0000256" key="15">
    <source>
        <dbReference type="SAM" id="Coils"/>
    </source>
</evidence>
<feature type="transmembrane region" description="Helical" evidence="16">
    <location>
        <begin position="984"/>
        <end position="1007"/>
    </location>
</feature>
<protein>
    <recommendedName>
        <fullName evidence="4 14">Endopeptidase Clp</fullName>
        <ecNumber evidence="4 14">3.4.21.92</ecNumber>
    </recommendedName>
</protein>
<keyword evidence="10 16" id="KW-1133">Transmembrane helix</keyword>
<evidence type="ECO:0000256" key="14">
    <source>
        <dbReference type="PROSITE-ProRule" id="PRU10086"/>
    </source>
</evidence>
<dbReference type="Proteomes" id="UP001642484">
    <property type="component" value="Unassembled WGS sequence"/>
</dbReference>
<evidence type="ECO:0000256" key="12">
    <source>
        <dbReference type="ARBA" id="ARBA00034021"/>
    </source>
</evidence>
<comment type="subcellular location">
    <subcellularLocation>
        <location evidence="1">Membrane</location>
        <topology evidence="1">Multi-pass membrane protein</topology>
    </subcellularLocation>
</comment>
<organism evidence="17 18">
    <name type="scientific">Durusdinium trenchii</name>
    <dbReference type="NCBI Taxonomy" id="1381693"/>
    <lineage>
        <taxon>Eukaryota</taxon>
        <taxon>Sar</taxon>
        <taxon>Alveolata</taxon>
        <taxon>Dinophyceae</taxon>
        <taxon>Suessiales</taxon>
        <taxon>Symbiodiniaceae</taxon>
        <taxon>Durusdinium</taxon>
    </lineage>
</organism>
<dbReference type="InterPro" id="IPR018215">
    <property type="entry name" value="ClpP_Ser_AS"/>
</dbReference>
<feature type="coiled-coil region" evidence="15">
    <location>
        <begin position="235"/>
        <end position="284"/>
    </location>
</feature>
<dbReference type="InterPro" id="IPR023562">
    <property type="entry name" value="ClpP/TepA"/>
</dbReference>
<accession>A0ABP0S680</accession>
<feature type="transmembrane region" description="Helical" evidence="16">
    <location>
        <begin position="952"/>
        <end position="972"/>
    </location>
</feature>
<dbReference type="PANTHER" id="PTHR10332">
    <property type="entry name" value="EQUILIBRATIVE NUCLEOSIDE TRANSPORTER"/>
    <property type="match status" value="1"/>
</dbReference>
<keyword evidence="11 16" id="KW-0472">Membrane</keyword>
<evidence type="ECO:0000256" key="3">
    <source>
        <dbReference type="ARBA" id="ARBA00007965"/>
    </source>
</evidence>
<dbReference type="PROSITE" id="PS00381">
    <property type="entry name" value="CLP_PROTEASE_SER"/>
    <property type="match status" value="1"/>
</dbReference>
<comment type="similarity">
    <text evidence="2">Belongs to the peptidase S14 family.</text>
</comment>
<evidence type="ECO:0000313" key="18">
    <source>
        <dbReference type="Proteomes" id="UP001642484"/>
    </source>
</evidence>
<dbReference type="InterPro" id="IPR033135">
    <property type="entry name" value="ClpP_His_AS"/>
</dbReference>
<dbReference type="Gene3D" id="3.90.226.10">
    <property type="entry name" value="2-enoyl-CoA Hydratase, Chain A, domain 1"/>
    <property type="match status" value="1"/>
</dbReference>
<evidence type="ECO:0000256" key="6">
    <source>
        <dbReference type="ARBA" id="ARBA00022670"/>
    </source>
</evidence>
<dbReference type="EC" id="3.4.21.92" evidence="4 14"/>